<proteinExistence type="predicted"/>
<dbReference type="Proteomes" id="UP000002770">
    <property type="component" value="Unassembled WGS sequence"/>
</dbReference>
<evidence type="ECO:0000313" key="2">
    <source>
        <dbReference type="Proteomes" id="UP000002770"/>
    </source>
</evidence>
<dbReference type="STRING" id="658187.LDG_7841"/>
<dbReference type="InParanoid" id="G9ERC9"/>
<protein>
    <submittedName>
        <fullName evidence="1">Uncharacterized protein</fullName>
    </submittedName>
</protein>
<accession>G9ERC9</accession>
<sequence>MPLNIAKAVKPLASYKIKRRFLKSNRLFYILKIVRQQSNNAPELNSVFVEETGAIL</sequence>
<dbReference type="AlphaFoldDB" id="G9ERC9"/>
<evidence type="ECO:0000313" key="1">
    <source>
        <dbReference type="EMBL" id="EHL30098.1"/>
    </source>
</evidence>
<name>G9ERC9_9GAMM</name>
<organism evidence="1 2">
    <name type="scientific">Legionella drancourtii LLAP12</name>
    <dbReference type="NCBI Taxonomy" id="658187"/>
    <lineage>
        <taxon>Bacteria</taxon>
        <taxon>Pseudomonadati</taxon>
        <taxon>Pseudomonadota</taxon>
        <taxon>Gammaproteobacteria</taxon>
        <taxon>Legionellales</taxon>
        <taxon>Legionellaceae</taxon>
        <taxon>Legionella</taxon>
    </lineage>
</organism>
<gene>
    <name evidence="1" type="ORF">LDG_7841</name>
</gene>
<reference evidence="1 2" key="1">
    <citation type="journal article" date="2011" name="BMC Genomics">
        <title>Insight into cross-talk between intra-amoebal pathogens.</title>
        <authorList>
            <person name="Gimenez G."/>
            <person name="Bertelli C."/>
            <person name="Moliner C."/>
            <person name="Robert C."/>
            <person name="Raoult D."/>
            <person name="Fournier P.E."/>
            <person name="Greub G."/>
        </authorList>
    </citation>
    <scope>NUCLEOTIDE SEQUENCE [LARGE SCALE GENOMIC DNA]</scope>
    <source>
        <strain evidence="1 2">LLAP12</strain>
    </source>
</reference>
<dbReference type="EMBL" id="JH413835">
    <property type="protein sequence ID" value="EHL30098.1"/>
    <property type="molecule type" value="Genomic_DNA"/>
</dbReference>
<keyword evidence="2" id="KW-1185">Reference proteome</keyword>
<dbReference type="HOGENOM" id="CLU_3008750_0_0_6"/>